<name>A0A9X3CDJ4_9VIBR</name>
<keyword evidence="1" id="KW-0812">Transmembrane</keyword>
<keyword evidence="3" id="KW-1185">Reference proteome</keyword>
<keyword evidence="1" id="KW-0472">Membrane</keyword>
<organism evidence="2 3">
    <name type="scientific">Vibrio paucivorans</name>
    <dbReference type="NCBI Taxonomy" id="2829489"/>
    <lineage>
        <taxon>Bacteria</taxon>
        <taxon>Pseudomonadati</taxon>
        <taxon>Pseudomonadota</taxon>
        <taxon>Gammaproteobacteria</taxon>
        <taxon>Vibrionales</taxon>
        <taxon>Vibrionaceae</taxon>
        <taxon>Vibrio</taxon>
    </lineage>
</organism>
<comment type="caution">
    <text evidence="2">The sequence shown here is derived from an EMBL/GenBank/DDBJ whole genome shotgun (WGS) entry which is preliminary data.</text>
</comment>
<dbReference type="AlphaFoldDB" id="A0A9X3CDJ4"/>
<evidence type="ECO:0000256" key="1">
    <source>
        <dbReference type="SAM" id="Phobius"/>
    </source>
</evidence>
<accession>A0A9X3CDJ4</accession>
<feature type="transmembrane region" description="Helical" evidence="1">
    <location>
        <begin position="6"/>
        <end position="26"/>
    </location>
</feature>
<sequence>MWALIVSSIPLVITLYLALIVAALYLKGSFFPAPLKGKLTVKPGNILEVNNQSNSIRHAQLAYSWLAILITYSDGKRYCLCRDSLCEADYRRVVAELKREQ</sequence>
<proteinExistence type="predicted"/>
<dbReference type="Proteomes" id="UP001155586">
    <property type="component" value="Unassembled WGS sequence"/>
</dbReference>
<evidence type="ECO:0000313" key="3">
    <source>
        <dbReference type="Proteomes" id="UP001155586"/>
    </source>
</evidence>
<keyword evidence="1" id="KW-1133">Transmembrane helix</keyword>
<protein>
    <submittedName>
        <fullName evidence="2">Uncharacterized protein</fullName>
    </submittedName>
</protein>
<dbReference type="EMBL" id="JAKRRX010000031">
    <property type="protein sequence ID" value="MCW8333682.1"/>
    <property type="molecule type" value="Genomic_DNA"/>
</dbReference>
<gene>
    <name evidence="2" type="ORF">MD483_07580</name>
</gene>
<evidence type="ECO:0000313" key="2">
    <source>
        <dbReference type="EMBL" id="MCW8333682.1"/>
    </source>
</evidence>
<reference evidence="2" key="1">
    <citation type="submission" date="2022-02" db="EMBL/GenBank/DDBJ databases">
        <title>Vibrio sp. nov., a new bacterium isolated from Bohai sea, China.</title>
        <authorList>
            <person name="Yuan Y."/>
        </authorList>
    </citation>
    <scope>NUCLEOTIDE SEQUENCE</scope>
    <source>
        <strain evidence="2">DBSS07</strain>
    </source>
</reference>